<keyword evidence="6" id="KW-0653">Protein transport</keyword>
<accession>A0A9X3F297</accession>
<dbReference type="GO" id="GO:0015031">
    <property type="term" value="P:protein transport"/>
    <property type="evidence" value="ECO:0007669"/>
    <property type="project" value="UniProtKB-KW"/>
</dbReference>
<comment type="subcellular location">
    <subcellularLocation>
        <location evidence="1">Cell membrane</location>
        <topology evidence="1">Multi-pass membrane protein</topology>
    </subcellularLocation>
    <subcellularLocation>
        <location evidence="6">Membrane</location>
        <topology evidence="6">Multi-pass membrane protein</topology>
    </subcellularLocation>
</comment>
<keyword evidence="5 7" id="KW-0472">Membrane</keyword>
<comment type="similarity">
    <text evidence="6">Belongs to the exbB/tolQ family.</text>
</comment>
<gene>
    <name evidence="9" type="ORF">OU798_02385</name>
</gene>
<dbReference type="GO" id="GO:0005886">
    <property type="term" value="C:plasma membrane"/>
    <property type="evidence" value="ECO:0007669"/>
    <property type="project" value="UniProtKB-SubCell"/>
</dbReference>
<keyword evidence="10" id="KW-1185">Reference proteome</keyword>
<evidence type="ECO:0000313" key="10">
    <source>
        <dbReference type="Proteomes" id="UP001145087"/>
    </source>
</evidence>
<dbReference type="Pfam" id="PF01618">
    <property type="entry name" value="MotA_ExbB"/>
    <property type="match status" value="1"/>
</dbReference>
<evidence type="ECO:0000256" key="5">
    <source>
        <dbReference type="ARBA" id="ARBA00023136"/>
    </source>
</evidence>
<keyword evidence="2" id="KW-1003">Cell membrane</keyword>
<dbReference type="AlphaFoldDB" id="A0A9X3F297"/>
<feature type="domain" description="MotA/TolQ/ExbB proton channel" evidence="8">
    <location>
        <begin position="41"/>
        <end position="118"/>
    </location>
</feature>
<keyword evidence="6" id="KW-0813">Transport</keyword>
<evidence type="ECO:0000256" key="7">
    <source>
        <dbReference type="SAM" id="Phobius"/>
    </source>
</evidence>
<protein>
    <submittedName>
        <fullName evidence="9">MotA/TolQ/ExbB proton channel family protein</fullName>
    </submittedName>
</protein>
<feature type="transmembrane region" description="Helical" evidence="7">
    <location>
        <begin position="54"/>
        <end position="77"/>
    </location>
</feature>
<proteinExistence type="inferred from homology"/>
<evidence type="ECO:0000259" key="8">
    <source>
        <dbReference type="Pfam" id="PF01618"/>
    </source>
</evidence>
<evidence type="ECO:0000256" key="1">
    <source>
        <dbReference type="ARBA" id="ARBA00004651"/>
    </source>
</evidence>
<feature type="transmembrane region" description="Helical" evidence="7">
    <location>
        <begin position="97"/>
        <end position="116"/>
    </location>
</feature>
<evidence type="ECO:0000256" key="2">
    <source>
        <dbReference type="ARBA" id="ARBA00022475"/>
    </source>
</evidence>
<evidence type="ECO:0000313" key="9">
    <source>
        <dbReference type="EMBL" id="MCY1719170.1"/>
    </source>
</evidence>
<evidence type="ECO:0000256" key="3">
    <source>
        <dbReference type="ARBA" id="ARBA00022692"/>
    </source>
</evidence>
<sequence length="125" mass="13665">MKYFYMGGPLFMGILTFVLISLVAWSVYHALPLFTGKVQNISKTKSRLKHIKTLGSFAAVTGILGQLIGLTSAFAVLEEHGNISQSLLAGGLKVSTIPTIYGILIFLLSLVIWFVLDNFLSQKSE</sequence>
<reference evidence="9" key="1">
    <citation type="submission" date="2022-11" db="EMBL/GenBank/DDBJ databases">
        <title>Marilongibacter aestuarii gen. nov., sp. nov., isolated from tidal flat sediment.</title>
        <authorList>
            <person name="Jiayan W."/>
        </authorList>
    </citation>
    <scope>NUCLEOTIDE SEQUENCE</scope>
    <source>
        <strain evidence="9">Z1-6</strain>
    </source>
</reference>
<dbReference type="EMBL" id="JAPOHD010000005">
    <property type="protein sequence ID" value="MCY1719170.1"/>
    <property type="molecule type" value="Genomic_DNA"/>
</dbReference>
<feature type="transmembrane region" description="Helical" evidence="7">
    <location>
        <begin position="12"/>
        <end position="34"/>
    </location>
</feature>
<keyword evidence="3 7" id="KW-0812">Transmembrane</keyword>
<name>A0A9X3F297_9BACT</name>
<dbReference type="Proteomes" id="UP001145087">
    <property type="component" value="Unassembled WGS sequence"/>
</dbReference>
<evidence type="ECO:0000256" key="6">
    <source>
        <dbReference type="RuleBase" id="RU004057"/>
    </source>
</evidence>
<comment type="caution">
    <text evidence="9">The sequence shown here is derived from an EMBL/GenBank/DDBJ whole genome shotgun (WGS) entry which is preliminary data.</text>
</comment>
<organism evidence="9 10">
    <name type="scientific">Draconibacterium aestuarii</name>
    <dbReference type="NCBI Taxonomy" id="2998507"/>
    <lineage>
        <taxon>Bacteria</taxon>
        <taxon>Pseudomonadati</taxon>
        <taxon>Bacteroidota</taxon>
        <taxon>Bacteroidia</taxon>
        <taxon>Marinilabiliales</taxon>
        <taxon>Prolixibacteraceae</taxon>
        <taxon>Draconibacterium</taxon>
    </lineage>
</organism>
<evidence type="ECO:0000256" key="4">
    <source>
        <dbReference type="ARBA" id="ARBA00022989"/>
    </source>
</evidence>
<keyword evidence="4 7" id="KW-1133">Transmembrane helix</keyword>
<dbReference type="InterPro" id="IPR002898">
    <property type="entry name" value="MotA_ExbB_proton_chnl"/>
</dbReference>
<dbReference type="RefSeq" id="WP_343331506.1">
    <property type="nucleotide sequence ID" value="NZ_JAPOHD010000005.1"/>
</dbReference>